<keyword evidence="2" id="KW-0540">Nuclease</keyword>
<dbReference type="Gene3D" id="3.40.1350.10">
    <property type="match status" value="1"/>
</dbReference>
<dbReference type="GO" id="GO:0016788">
    <property type="term" value="F:hydrolase activity, acting on ester bonds"/>
    <property type="evidence" value="ECO:0007669"/>
    <property type="project" value="InterPro"/>
</dbReference>
<dbReference type="GO" id="GO:0004518">
    <property type="term" value="F:nuclease activity"/>
    <property type="evidence" value="ECO:0007669"/>
    <property type="project" value="UniProtKB-KW"/>
</dbReference>
<protein>
    <submittedName>
        <fullName evidence="5">VRR-NUC domain containing protein</fullName>
    </submittedName>
</protein>
<evidence type="ECO:0000256" key="1">
    <source>
        <dbReference type="ARBA" id="ARBA00001946"/>
    </source>
</evidence>
<dbReference type="EMBL" id="LR798274">
    <property type="protein sequence ID" value="CAB5219130.1"/>
    <property type="molecule type" value="Genomic_DNA"/>
</dbReference>
<dbReference type="SMART" id="SM00990">
    <property type="entry name" value="VRR_NUC"/>
    <property type="match status" value="1"/>
</dbReference>
<name>A0A6J7WMS6_9CAUD</name>
<dbReference type="GO" id="GO:0003676">
    <property type="term" value="F:nucleic acid binding"/>
    <property type="evidence" value="ECO:0007669"/>
    <property type="project" value="InterPro"/>
</dbReference>
<dbReference type="Pfam" id="PF08774">
    <property type="entry name" value="VRR_NUC"/>
    <property type="match status" value="1"/>
</dbReference>
<organism evidence="5">
    <name type="scientific">uncultured Caudovirales phage</name>
    <dbReference type="NCBI Taxonomy" id="2100421"/>
    <lineage>
        <taxon>Viruses</taxon>
        <taxon>Duplodnaviria</taxon>
        <taxon>Heunggongvirae</taxon>
        <taxon>Uroviricota</taxon>
        <taxon>Caudoviricetes</taxon>
        <taxon>Peduoviridae</taxon>
        <taxon>Maltschvirus</taxon>
        <taxon>Maltschvirus maltsch</taxon>
    </lineage>
</organism>
<feature type="non-terminal residue" evidence="5">
    <location>
        <position position="94"/>
    </location>
</feature>
<evidence type="ECO:0000313" key="5">
    <source>
        <dbReference type="EMBL" id="CAB5219130.1"/>
    </source>
</evidence>
<sequence length="94" mass="10780">MTNEASFAKQIEHLLTLFGWHWTHFEPAVRQSGKWATPLKGAKGFPDYCAVRAGRVAFIEIKGDRGRLSSAQNDWLDLLRATENEVYVWFPDDI</sequence>
<evidence type="ECO:0000256" key="2">
    <source>
        <dbReference type="ARBA" id="ARBA00022722"/>
    </source>
</evidence>
<dbReference type="InterPro" id="IPR014883">
    <property type="entry name" value="VRR_NUC"/>
</dbReference>
<keyword evidence="3" id="KW-0378">Hydrolase</keyword>
<gene>
    <name evidence="5" type="ORF">UFOVP227_33</name>
</gene>
<proteinExistence type="predicted"/>
<feature type="domain" description="VRR-NUC" evidence="4">
    <location>
        <begin position="1"/>
        <end position="93"/>
    </location>
</feature>
<evidence type="ECO:0000259" key="4">
    <source>
        <dbReference type="SMART" id="SM00990"/>
    </source>
</evidence>
<dbReference type="InterPro" id="IPR011856">
    <property type="entry name" value="tRNA_endonuc-like_dom_sf"/>
</dbReference>
<reference evidence="5" key="1">
    <citation type="submission" date="2020-05" db="EMBL/GenBank/DDBJ databases">
        <authorList>
            <person name="Chiriac C."/>
            <person name="Salcher M."/>
            <person name="Ghai R."/>
            <person name="Kavagutti S V."/>
        </authorList>
    </citation>
    <scope>NUCLEOTIDE SEQUENCE</scope>
</reference>
<comment type="cofactor">
    <cofactor evidence="1">
        <name>Mg(2+)</name>
        <dbReference type="ChEBI" id="CHEBI:18420"/>
    </cofactor>
</comment>
<evidence type="ECO:0000256" key="3">
    <source>
        <dbReference type="ARBA" id="ARBA00022801"/>
    </source>
</evidence>
<accession>A0A6J7WMS6</accession>